<accession>A0AAV9BDZ3</accession>
<protein>
    <recommendedName>
        <fullName evidence="4">DUF4378 domain-containing protein</fullName>
    </recommendedName>
</protein>
<dbReference type="AlphaFoldDB" id="A0AAV9BDZ3"/>
<comment type="caution">
    <text evidence="2">The sequence shown here is derived from an EMBL/GenBank/DDBJ whole genome shotgun (WGS) entry which is preliminary data.</text>
</comment>
<reference evidence="2" key="1">
    <citation type="journal article" date="2023" name="Nat. Commun.">
        <title>Diploid and tetraploid genomes of Acorus and the evolution of monocots.</title>
        <authorList>
            <person name="Ma L."/>
            <person name="Liu K.W."/>
            <person name="Li Z."/>
            <person name="Hsiao Y.Y."/>
            <person name="Qi Y."/>
            <person name="Fu T."/>
            <person name="Tang G.D."/>
            <person name="Zhang D."/>
            <person name="Sun W.H."/>
            <person name="Liu D.K."/>
            <person name="Li Y."/>
            <person name="Chen G.Z."/>
            <person name="Liu X.D."/>
            <person name="Liao X.Y."/>
            <person name="Jiang Y.T."/>
            <person name="Yu X."/>
            <person name="Hao Y."/>
            <person name="Huang J."/>
            <person name="Zhao X.W."/>
            <person name="Ke S."/>
            <person name="Chen Y.Y."/>
            <person name="Wu W.L."/>
            <person name="Hsu J.L."/>
            <person name="Lin Y.F."/>
            <person name="Huang M.D."/>
            <person name="Li C.Y."/>
            <person name="Huang L."/>
            <person name="Wang Z.W."/>
            <person name="Zhao X."/>
            <person name="Zhong W.Y."/>
            <person name="Peng D.H."/>
            <person name="Ahmad S."/>
            <person name="Lan S."/>
            <person name="Zhang J.S."/>
            <person name="Tsai W.C."/>
            <person name="Van de Peer Y."/>
            <person name="Liu Z.J."/>
        </authorList>
    </citation>
    <scope>NUCLEOTIDE SEQUENCE</scope>
    <source>
        <strain evidence="2">SCP</strain>
    </source>
</reference>
<name>A0AAV9BDZ3_ACOGR</name>
<dbReference type="PANTHER" id="PTHR33623:SF4">
    <property type="entry name" value="DUF4378 DOMAIN-CONTAINING PROTEIN"/>
    <property type="match status" value="1"/>
</dbReference>
<dbReference type="Proteomes" id="UP001179952">
    <property type="component" value="Unassembled WGS sequence"/>
</dbReference>
<evidence type="ECO:0000256" key="1">
    <source>
        <dbReference type="SAM" id="MobiDB-lite"/>
    </source>
</evidence>
<evidence type="ECO:0008006" key="4">
    <source>
        <dbReference type="Google" id="ProtNLM"/>
    </source>
</evidence>
<gene>
    <name evidence="2" type="ORF">QJS04_geneDACA010821</name>
</gene>
<keyword evidence="3" id="KW-1185">Reference proteome</keyword>
<dbReference type="PANTHER" id="PTHR33623">
    <property type="entry name" value="OS04G0572500 PROTEIN"/>
    <property type="match status" value="1"/>
</dbReference>
<feature type="region of interest" description="Disordered" evidence="1">
    <location>
        <begin position="171"/>
        <end position="200"/>
    </location>
</feature>
<sequence length="373" mass="42412">MGAKTVGPLRLKDFLNDDEAFRPPPTVRSLLEMEMNDQDCARPRLDRSKSTAAAMSVLHKAVTRLLRFSSSSAAIGPRPAEGILRRSFSRRLRRSFWKGIGRSRSFQGGLDVAEVNKPNSPGEKPSPTTRVGERFSETATGRMHPKEEHEERVMEVQCAYKEEQFSPVSVMDFPFEEEHEEGASDREEEESSSPSSFQQSLANIERRKLQLLNKIRNFERLTFLDPINLEERIDSSSEFNSYGCDSPPVEENSVRDEEEEEEAMQLLKLLKETTPESFRKKCHLERLFIEFFTEGLIVHDGQETGSLLLKAATDWLNAGRSIEQDSWEAEVKEAVSCGRWSRFKEEEDEVGVAVEVGVWGSLLDELLTDLQSC</sequence>
<evidence type="ECO:0000313" key="3">
    <source>
        <dbReference type="Proteomes" id="UP001179952"/>
    </source>
</evidence>
<dbReference type="EMBL" id="JAUJYN010000004">
    <property type="protein sequence ID" value="KAK1274238.1"/>
    <property type="molecule type" value="Genomic_DNA"/>
</dbReference>
<feature type="region of interest" description="Disordered" evidence="1">
    <location>
        <begin position="109"/>
        <end position="152"/>
    </location>
</feature>
<evidence type="ECO:0000313" key="2">
    <source>
        <dbReference type="EMBL" id="KAK1274238.1"/>
    </source>
</evidence>
<feature type="compositionally biased region" description="Acidic residues" evidence="1">
    <location>
        <begin position="174"/>
        <end position="191"/>
    </location>
</feature>
<reference evidence="2" key="2">
    <citation type="submission" date="2023-06" db="EMBL/GenBank/DDBJ databases">
        <authorList>
            <person name="Ma L."/>
            <person name="Liu K.-W."/>
            <person name="Li Z."/>
            <person name="Hsiao Y.-Y."/>
            <person name="Qi Y."/>
            <person name="Fu T."/>
            <person name="Tang G."/>
            <person name="Zhang D."/>
            <person name="Sun W.-H."/>
            <person name="Liu D.-K."/>
            <person name="Li Y."/>
            <person name="Chen G.-Z."/>
            <person name="Liu X.-D."/>
            <person name="Liao X.-Y."/>
            <person name="Jiang Y.-T."/>
            <person name="Yu X."/>
            <person name="Hao Y."/>
            <person name="Huang J."/>
            <person name="Zhao X.-W."/>
            <person name="Ke S."/>
            <person name="Chen Y.-Y."/>
            <person name="Wu W.-L."/>
            <person name="Hsu J.-L."/>
            <person name="Lin Y.-F."/>
            <person name="Huang M.-D."/>
            <person name="Li C.-Y."/>
            <person name="Huang L."/>
            <person name="Wang Z.-W."/>
            <person name="Zhao X."/>
            <person name="Zhong W.-Y."/>
            <person name="Peng D.-H."/>
            <person name="Ahmad S."/>
            <person name="Lan S."/>
            <person name="Zhang J.-S."/>
            <person name="Tsai W.-C."/>
            <person name="Van De Peer Y."/>
            <person name="Liu Z.-J."/>
        </authorList>
    </citation>
    <scope>NUCLEOTIDE SEQUENCE</scope>
    <source>
        <strain evidence="2">SCP</strain>
        <tissue evidence="2">Leaves</tissue>
    </source>
</reference>
<proteinExistence type="predicted"/>
<organism evidence="2 3">
    <name type="scientific">Acorus gramineus</name>
    <name type="common">Dwarf sweet flag</name>
    <dbReference type="NCBI Taxonomy" id="55184"/>
    <lineage>
        <taxon>Eukaryota</taxon>
        <taxon>Viridiplantae</taxon>
        <taxon>Streptophyta</taxon>
        <taxon>Embryophyta</taxon>
        <taxon>Tracheophyta</taxon>
        <taxon>Spermatophyta</taxon>
        <taxon>Magnoliopsida</taxon>
        <taxon>Liliopsida</taxon>
        <taxon>Acoraceae</taxon>
        <taxon>Acorus</taxon>
    </lineage>
</organism>